<feature type="region of interest" description="Disordered" evidence="2">
    <location>
        <begin position="710"/>
        <end position="737"/>
    </location>
</feature>
<feature type="region of interest" description="Disordered" evidence="2">
    <location>
        <begin position="73"/>
        <end position="100"/>
    </location>
</feature>
<sequence length="1323" mass="151738">MKLSIEENDSKNNDILWESLYNDFNEITNTNKKHCNNIENSLYNFCKGVSSSNNLSYNLKKRTNNESLFFNYGKEVPTVPTGGRGEGREGDTGETDSGNMNREMLGLRSVKWNHLNSQLMLNKKNVEKEELEEKLEKEVEVEAEEDEDEGYLNNENSRRNRQMLKDFEIKKSDLLKKHHSTYLLNNKYYDGDYVKNNYLQFENDYLKNETYVTSNDIINSDKTRSSEYLNSNNNKNSPTTTTTSRGSISKLTNYNSHFDEQNKKETIIDKGKWVKHSNSSNSGGSGGGGSKPVYSHARNNSMFNLMKYKLALKGLGIDKRLETWNNTKDIECSSNNNIHNHVNNGGEKNPFSKRDEEVHHRSISLSKYNFNNSKELFKKREEDFTYLLNNKKIYDNVEDDGRGMLWREYSNDYSALNVFHNYTGGNGGGVNMLKTKSIFNKMKKYRNFNVKLDQKSCVKSDLKSDVNFTCRSEIGIDIGLDMNSENDSYKYDDPFNHNHEIHHDEKQRMVSYNSLEKLDQLLKNKCKYMNSSLSEIDFFFRKQNKLKNDSFKKSFMSCDNYKIDSVISETLNRTTELDKSESSPMSEQMDEISNHNQLISRSKELIERSKKCLGTYSEGHDKYAFDDSSSYPKMDKTEQHGNHNNIIKMYNISNDLVEYAFPPLLMESKKRNENVATRSKYNLEYNFVNEIEGHYDEQVLCDHSYGKTGKGGGARVKSEQTKENTCSRSGKMGSTTCEGETAEMNEQQNSKSVNNLFEAYDKEKISDVNISMGNNVPRQEGTDVEFICMEKKKNSIDRSGSSSGNILENDKNIVANKECKGETSCMTPNNNGCREKNEEYRNCKNERAESSSVVKDYNLNMLSGNNSDALTKEYNNWGSAILREKNSMVLDEQVKTNPKKTKTEIKTKQTNDMDNMTDVAEKRKLNFDENIAEAGEEAGEEEGEEEGEEGEFYSLVSKSKSKNTKYPENNDEGDLSIDVDGNSAANEQRPTCMSHDPSASFERSCASAKKVFYNYEVPKGEEELVNSESIRGGDSVRGSVRGSARGSISCKNGKVSHLDDRDGEDVEVCIMKNKSVHKEEVPKTDGGGVDGNYIGKNHVNLRKFIMHPDFVEKYSYEKKEKVPYEEEMKISDGQQKALDECYDMIKHSNDVKRLFREKNFLQDLCEKRKILIQKSKIENMKLNVEIKSLLSYNNNLSYALKEKDAEIKILKKQKEELEMNLMKRINNNGNTHYSPLTSFTTHQNFGRNGKSVYSDDTAESCKLLSNRNTCSILNNLDHASSIDNNGGTIKCYEERIQELLVQVKMYQTQNSDLQEQLRIFMSD</sequence>
<feature type="compositionally biased region" description="Polar residues" evidence="2">
    <location>
        <begin position="723"/>
        <end position="737"/>
    </location>
</feature>
<evidence type="ECO:0000256" key="2">
    <source>
        <dbReference type="SAM" id="MobiDB-lite"/>
    </source>
</evidence>
<feature type="coiled-coil region" evidence="1">
    <location>
        <begin position="1289"/>
        <end position="1316"/>
    </location>
</feature>
<gene>
    <name evidence="3" type="ORF">PGO_114140</name>
</gene>
<proteinExistence type="predicted"/>
<evidence type="ECO:0000313" key="3">
    <source>
        <dbReference type="EMBL" id="GAW81960.1"/>
    </source>
</evidence>
<feature type="coiled-coil region" evidence="1">
    <location>
        <begin position="1193"/>
        <end position="1227"/>
    </location>
</feature>
<dbReference type="Proteomes" id="UP000195521">
    <property type="component" value="Unassembled WGS sequence"/>
</dbReference>
<dbReference type="EMBL" id="BDQF01000012">
    <property type="protein sequence ID" value="GAW81960.1"/>
    <property type="molecule type" value="Genomic_DNA"/>
</dbReference>
<comment type="caution">
    <text evidence="3">The sequence shown here is derived from an EMBL/GenBank/DDBJ whole genome shotgun (WGS) entry which is preliminary data.</text>
</comment>
<feature type="compositionally biased region" description="Low complexity" evidence="2">
    <location>
        <begin position="226"/>
        <end position="248"/>
    </location>
</feature>
<protein>
    <submittedName>
        <fullName evidence="3">Uncharacterized protein</fullName>
    </submittedName>
</protein>
<feature type="coiled-coil region" evidence="1">
    <location>
        <begin position="121"/>
        <end position="148"/>
    </location>
</feature>
<reference evidence="4" key="1">
    <citation type="submission" date="2017-04" db="EMBL/GenBank/DDBJ databases">
        <title>Plasmodium gonderi genome.</title>
        <authorList>
            <person name="Arisue N."/>
            <person name="Honma H."/>
            <person name="Kawai S."/>
            <person name="Tougan T."/>
            <person name="Tanabe K."/>
            <person name="Horii T."/>
        </authorList>
    </citation>
    <scope>NUCLEOTIDE SEQUENCE [LARGE SCALE GENOMIC DNA]</scope>
    <source>
        <strain evidence="4">ATCC 30045</strain>
    </source>
</reference>
<keyword evidence="1" id="KW-0175">Coiled coil</keyword>
<dbReference type="RefSeq" id="XP_028544549.1">
    <property type="nucleotide sequence ID" value="XM_028688748.1"/>
</dbReference>
<accession>A0A1Y1JI96</accession>
<name>A0A1Y1JI96_PLAGO</name>
<keyword evidence="4" id="KW-1185">Reference proteome</keyword>
<dbReference type="GeneID" id="39748692"/>
<evidence type="ECO:0000256" key="1">
    <source>
        <dbReference type="SAM" id="Coils"/>
    </source>
</evidence>
<organism evidence="3 4">
    <name type="scientific">Plasmodium gonderi</name>
    <dbReference type="NCBI Taxonomy" id="77519"/>
    <lineage>
        <taxon>Eukaryota</taxon>
        <taxon>Sar</taxon>
        <taxon>Alveolata</taxon>
        <taxon>Apicomplexa</taxon>
        <taxon>Aconoidasida</taxon>
        <taxon>Haemosporida</taxon>
        <taxon>Plasmodiidae</taxon>
        <taxon>Plasmodium</taxon>
        <taxon>Plasmodium (Plasmodium)</taxon>
    </lineage>
</organism>
<feature type="region of interest" description="Disordered" evidence="2">
    <location>
        <begin position="265"/>
        <end position="293"/>
    </location>
</feature>
<feature type="region of interest" description="Disordered" evidence="2">
    <location>
        <begin position="225"/>
        <end position="248"/>
    </location>
</feature>
<dbReference type="OrthoDB" id="377690at2759"/>
<dbReference type="OMA" id="YNFCKGV"/>
<evidence type="ECO:0000313" key="4">
    <source>
        <dbReference type="Proteomes" id="UP000195521"/>
    </source>
</evidence>